<dbReference type="PANTHER" id="PTHR13355">
    <property type="entry name" value="GLUCOSAMINE 6-PHOSPHATE N-ACETYLTRANSFERASE"/>
    <property type="match status" value="1"/>
</dbReference>
<dbReference type="InterPro" id="IPR016181">
    <property type="entry name" value="Acyl_CoA_acyltransferase"/>
</dbReference>
<evidence type="ECO:0000259" key="1">
    <source>
        <dbReference type="PROSITE" id="PS51186"/>
    </source>
</evidence>
<gene>
    <name evidence="2" type="ORF">ADH66_02925</name>
</gene>
<reference evidence="3" key="1">
    <citation type="submission" date="2017-05" db="EMBL/GenBank/DDBJ databases">
        <title>Improved OligoMM genomes.</title>
        <authorList>
            <person name="Garzetti D."/>
        </authorList>
    </citation>
    <scope>NUCLEOTIDE SEQUENCE [LARGE SCALE GENOMIC DNA]</scope>
    <source>
        <strain evidence="3">KB18</strain>
    </source>
</reference>
<dbReference type="SUPFAM" id="SSF55729">
    <property type="entry name" value="Acyl-CoA N-acyltransferases (Nat)"/>
    <property type="match status" value="1"/>
</dbReference>
<evidence type="ECO:0000313" key="2">
    <source>
        <dbReference type="EMBL" id="ASB39698.1"/>
    </source>
</evidence>
<dbReference type="InterPro" id="IPR039143">
    <property type="entry name" value="GNPNAT1-like"/>
</dbReference>
<feature type="domain" description="N-acetyltransferase" evidence="1">
    <location>
        <begin position="1"/>
        <end position="139"/>
    </location>
</feature>
<evidence type="ECO:0000313" key="3">
    <source>
        <dbReference type="Proteomes" id="UP000196710"/>
    </source>
</evidence>
<accession>A0ABN5A228</accession>
<dbReference type="Proteomes" id="UP000196710">
    <property type="component" value="Chromosome"/>
</dbReference>
<sequence length="150" mass="16651">MLRFEMSMTLPSAARSLRREVFMEEQGFSYEFDDTDNRALHLVLFDGEEAVACCRMFPEGPDSWHIGRVAVKEDRRGQHLGEAVMNEAEAALVLKGAKKVALSAQVQAAGFYKKLGYVQVGEEYLDEHCPHVDMEKLLGSAPAGAKEGTK</sequence>
<dbReference type="Gene3D" id="3.40.630.30">
    <property type="match status" value="1"/>
</dbReference>
<name>A0ABN5A228_9FIRM</name>
<dbReference type="InterPro" id="IPR000182">
    <property type="entry name" value="GNAT_dom"/>
</dbReference>
<dbReference type="PROSITE" id="PS51186">
    <property type="entry name" value="GNAT"/>
    <property type="match status" value="1"/>
</dbReference>
<dbReference type="RefSeq" id="WP_066535890.1">
    <property type="nucleotide sequence ID" value="NZ_CP021422.1"/>
</dbReference>
<dbReference type="EMBL" id="CP021422">
    <property type="protein sequence ID" value="ASB39698.1"/>
    <property type="molecule type" value="Genomic_DNA"/>
</dbReference>
<organism evidence="2 3">
    <name type="scientific">Acutalibacter muris</name>
    <dbReference type="NCBI Taxonomy" id="1796620"/>
    <lineage>
        <taxon>Bacteria</taxon>
        <taxon>Bacillati</taxon>
        <taxon>Bacillota</taxon>
        <taxon>Clostridia</taxon>
        <taxon>Eubacteriales</taxon>
        <taxon>Acutalibacteraceae</taxon>
        <taxon>Acutalibacter</taxon>
    </lineage>
</organism>
<protein>
    <recommendedName>
        <fullName evidence="1">N-acetyltransferase domain-containing protein</fullName>
    </recommendedName>
</protein>
<proteinExistence type="predicted"/>
<keyword evidence="3" id="KW-1185">Reference proteome</keyword>
<dbReference type="Pfam" id="PF13673">
    <property type="entry name" value="Acetyltransf_10"/>
    <property type="match status" value="1"/>
</dbReference>
<dbReference type="CDD" id="cd04301">
    <property type="entry name" value="NAT_SF"/>
    <property type="match status" value="1"/>
</dbReference>